<dbReference type="AlphaFoldDB" id="A0A833R558"/>
<evidence type="ECO:0000259" key="2">
    <source>
        <dbReference type="Pfam" id="PF23150"/>
    </source>
</evidence>
<evidence type="ECO:0000313" key="4">
    <source>
        <dbReference type="Proteomes" id="UP000655588"/>
    </source>
</evidence>
<name>A0A833R558_9HYME</name>
<dbReference type="Pfam" id="PF23150">
    <property type="entry name" value="CFAP61_dimer"/>
    <property type="match status" value="1"/>
</dbReference>
<dbReference type="SUPFAM" id="SSF51905">
    <property type="entry name" value="FAD/NAD(P)-binding domain"/>
    <property type="match status" value="1"/>
</dbReference>
<evidence type="ECO:0000259" key="1">
    <source>
        <dbReference type="Pfam" id="PF16092"/>
    </source>
</evidence>
<dbReference type="PANTHER" id="PTHR21178">
    <property type="entry name" value="CILIA- AND FLAGELLA-ASSOCIATED PROTEIN 61"/>
    <property type="match status" value="1"/>
</dbReference>
<dbReference type="Pfam" id="PF16092">
    <property type="entry name" value="CFAP61_N"/>
    <property type="match status" value="1"/>
</dbReference>
<gene>
    <name evidence="3" type="ORF">E2986_13852</name>
</gene>
<evidence type="ECO:0008006" key="5">
    <source>
        <dbReference type="Google" id="ProtNLM"/>
    </source>
</evidence>
<dbReference type="InterPro" id="IPR032151">
    <property type="entry name" value="CFAP61_N"/>
</dbReference>
<dbReference type="InterPro" id="IPR036188">
    <property type="entry name" value="FAD/NAD-bd_sf"/>
</dbReference>
<organism evidence="3 4">
    <name type="scientific">Frieseomelitta varia</name>
    <dbReference type="NCBI Taxonomy" id="561572"/>
    <lineage>
        <taxon>Eukaryota</taxon>
        <taxon>Metazoa</taxon>
        <taxon>Ecdysozoa</taxon>
        <taxon>Arthropoda</taxon>
        <taxon>Hexapoda</taxon>
        <taxon>Insecta</taxon>
        <taxon>Pterygota</taxon>
        <taxon>Neoptera</taxon>
        <taxon>Endopterygota</taxon>
        <taxon>Hymenoptera</taxon>
        <taxon>Apocrita</taxon>
        <taxon>Aculeata</taxon>
        <taxon>Apoidea</taxon>
        <taxon>Anthophila</taxon>
        <taxon>Apidae</taxon>
        <taxon>Frieseomelitta</taxon>
    </lineage>
</organism>
<dbReference type="PANTHER" id="PTHR21178:SF8">
    <property type="entry name" value="CILIA- AND FLAGELLA-ASSOCIATED PROTEIN 61"/>
    <property type="match status" value="1"/>
</dbReference>
<feature type="domain" description="Cilia- and flagella-associated protein 61 N-terminal" evidence="1">
    <location>
        <begin position="12"/>
        <end position="116"/>
    </location>
</feature>
<feature type="domain" description="CFAP61 dimerisation" evidence="2">
    <location>
        <begin position="627"/>
        <end position="702"/>
    </location>
</feature>
<proteinExistence type="predicted"/>
<dbReference type="EMBL" id="WNWW01000906">
    <property type="protein sequence ID" value="KAF3420949.1"/>
    <property type="molecule type" value="Genomic_DNA"/>
</dbReference>
<dbReference type="InterPro" id="IPR056299">
    <property type="entry name" value="CFAP61_dimer"/>
</dbReference>
<protein>
    <recommendedName>
        <fullName evidence="5">Cilia- and flagella-associated protein 61 N-terminal domain-containing protein</fullName>
    </recommendedName>
</protein>
<sequence length="824" mass="95840">MIKIPPRYLTDKPSVQSIYMTNRHLENPRLKVRRVVEEDNDDVVTIIDAETSLVKEFYGEFYVSEIVRHPDNCRRLIVSEDDEGLATGVMFLNSNIDLDTLNENFELIPYNGLRKPHEMDKYPPEIMQPASEIFFSIFSRTPRDEPTKEFSEKLSPEGSMEAFKDADFNTSRTTVTSNSQLLLEFERPTFAKISTDPSLLFFLDPRSTVTNYYQMKVMSSAFAESFFRIPHLVFDKIDAPSQPVYHGDVNAFVLEIFTMRDEMKCRWSRNFVEAAFECYPEMDYCVTLLPFSHPFLPLLKHFVRVPLKCNKDYPMTLYVTHRAALLGQIRIREAMFSDREGVLDLLQRVPKSKQVLMDFDAAMNRKPSGTRCYVFQWNDMIVGVTILRAENEVTYVRRRYHVEDYIAEMNIRGDAYGRILHFILMPIFSVHLPYFFCEISRFSGMIVLYYRLAEKASSALKRSSVRSKVYAEVMKSISRSNIEILVGWELTDWNLRDSLDGRMIETIVVRLKGKLRTLECDALVNFREKTINMTIFLAICKSGLMFDGQLIIDTELRTNDPSIFAAGTITKYCRRFYSEIWQHVHFNSIEIGEKLARILRSIIENEHRGVETPEEAPERRKKVLAIPVFRTPKVVACTLPGGYRYLYVGKPGKHMMRRLAIHYNIYGQVLVTGSCTSDIGYFRIRLNRFDVIETVTCFTKQKSLIADFYAYFREPWAMAVFYDRFECLRVENRATLLSKTAIPGQSLVDDCIRALMKSEWNVLKDNDRQAIQSRFAGSVYQQEIEGNLLDFLQFAEEDLPVYCTPGKLRELYLDIENSPLYTNL</sequence>
<evidence type="ECO:0000313" key="3">
    <source>
        <dbReference type="EMBL" id="KAF3420949.1"/>
    </source>
</evidence>
<keyword evidence="4" id="KW-1185">Reference proteome</keyword>
<reference evidence="3" key="1">
    <citation type="submission" date="2019-11" db="EMBL/GenBank/DDBJ databases">
        <title>The nuclear and mitochondrial genomes of Frieseomelitta varia - a highly eusocial stingless bee (Meliponini) with a permanently sterile worker caste.</title>
        <authorList>
            <person name="Freitas F.C.P."/>
            <person name="Lourenco A.P."/>
            <person name="Nunes F.M.F."/>
            <person name="Paschoal A.R."/>
            <person name="Abreu F.C.P."/>
            <person name="Barbin F.O."/>
            <person name="Bataglia L."/>
            <person name="Cardoso-Junior C.A.M."/>
            <person name="Cervoni M.S."/>
            <person name="Silva S.R."/>
            <person name="Dalarmi F."/>
            <person name="Del Lama M.A."/>
            <person name="Depintor T.S."/>
            <person name="Ferreira K.M."/>
            <person name="Goria P.S."/>
            <person name="Jaskot M.C."/>
            <person name="Lago D.C."/>
            <person name="Luna-Lucena D."/>
            <person name="Moda L.M."/>
            <person name="Nascimento L."/>
            <person name="Pedrino M."/>
            <person name="Rabico F.O."/>
            <person name="Sanches F.C."/>
            <person name="Santos D.E."/>
            <person name="Santos C.G."/>
            <person name="Vieira J."/>
            <person name="Lopes T.F."/>
            <person name="Barchuk A.R."/>
            <person name="Hartfelder K."/>
            <person name="Simoes Z.L.P."/>
            <person name="Bitondi M.M.G."/>
            <person name="Pinheiro D.G."/>
        </authorList>
    </citation>
    <scope>NUCLEOTIDE SEQUENCE</scope>
    <source>
        <strain evidence="3">USP_RPSP 00005682</strain>
        <tissue evidence="3">Whole individual</tissue>
    </source>
</reference>
<dbReference type="InterPro" id="IPR038884">
    <property type="entry name" value="CFAP61"/>
</dbReference>
<dbReference type="Proteomes" id="UP000655588">
    <property type="component" value="Unassembled WGS sequence"/>
</dbReference>
<accession>A0A833R558</accession>
<comment type="caution">
    <text evidence="3">The sequence shown here is derived from an EMBL/GenBank/DDBJ whole genome shotgun (WGS) entry which is preliminary data.</text>
</comment>